<dbReference type="EMBL" id="JACTNG010000005">
    <property type="protein sequence ID" value="MBO1079549.1"/>
    <property type="molecule type" value="Genomic_DNA"/>
</dbReference>
<evidence type="ECO:0000313" key="2">
    <source>
        <dbReference type="Proteomes" id="UP001518989"/>
    </source>
</evidence>
<name>A0ABS3KQ33_9PROT</name>
<protein>
    <submittedName>
        <fullName evidence="1">Uncharacterized protein</fullName>
    </submittedName>
</protein>
<evidence type="ECO:0000313" key="1">
    <source>
        <dbReference type="EMBL" id="MBO1079549.1"/>
    </source>
</evidence>
<gene>
    <name evidence="1" type="ORF">IAI61_10950</name>
</gene>
<comment type="caution">
    <text evidence="1">The sequence shown here is derived from an EMBL/GenBank/DDBJ whole genome shotgun (WGS) entry which is preliminary data.</text>
</comment>
<sequence length="44" mass="4842">MPDGRTLARRVAEHAPGPDLKLAVQRNKAVLDMQVTLGDMPRES</sequence>
<accession>A0ABS3KQ33</accession>
<proteinExistence type="predicted"/>
<organism evidence="1 2">
    <name type="scientific">Roseomonas haemaphysalidis</name>
    <dbReference type="NCBI Taxonomy" id="2768162"/>
    <lineage>
        <taxon>Bacteria</taxon>
        <taxon>Pseudomonadati</taxon>
        <taxon>Pseudomonadota</taxon>
        <taxon>Alphaproteobacteria</taxon>
        <taxon>Acetobacterales</taxon>
        <taxon>Roseomonadaceae</taxon>
        <taxon>Roseomonas</taxon>
    </lineage>
</organism>
<reference evidence="1 2" key="1">
    <citation type="submission" date="2020-09" db="EMBL/GenBank/DDBJ databases">
        <title>Roseomonas.</title>
        <authorList>
            <person name="Zhu W."/>
        </authorList>
    </citation>
    <scope>NUCLEOTIDE SEQUENCE [LARGE SCALE GENOMIC DNA]</scope>
    <source>
        <strain evidence="1 2">573</strain>
    </source>
</reference>
<keyword evidence="2" id="KW-1185">Reference proteome</keyword>
<dbReference type="Proteomes" id="UP001518989">
    <property type="component" value="Unassembled WGS sequence"/>
</dbReference>